<dbReference type="EC" id="4.2.2.29" evidence="7"/>
<organism evidence="9 10">
    <name type="scientific">Oricola cellulosilytica</name>
    <dbReference type="NCBI Taxonomy" id="1429082"/>
    <lineage>
        <taxon>Bacteria</taxon>
        <taxon>Pseudomonadati</taxon>
        <taxon>Pseudomonadota</taxon>
        <taxon>Alphaproteobacteria</taxon>
        <taxon>Hyphomicrobiales</taxon>
        <taxon>Ahrensiaceae</taxon>
        <taxon>Oricola</taxon>
    </lineage>
</organism>
<feature type="region of interest" description="Disordered" evidence="8">
    <location>
        <begin position="1"/>
        <end position="46"/>
    </location>
</feature>
<keyword evidence="7" id="KW-0997">Cell inner membrane</keyword>
<dbReference type="Gene3D" id="3.30.1490.480">
    <property type="entry name" value="Endolytic murein transglycosylase"/>
    <property type="match status" value="1"/>
</dbReference>
<dbReference type="AlphaFoldDB" id="A0A4R0PDM6"/>
<keyword evidence="6 7" id="KW-0961">Cell wall biogenesis/degradation</keyword>
<sequence length="397" mass="43604">MSTDHHFGRKPASAEEAGAPGRERIIPQSPSQALRPGPALGPPPKRRARAARNRIVVFFNFLLSLVTLSLIAVGGALYYGKVRFEEEGPTTTAVTHTIRSGAGMTQIATSLESRNIISDARIFQLGVRFYGRDGELKAGEYEFKAGASMKDVMDVLVSGRAILHPLTVVEGTTVAQALQRVAENEVLVGEMPEELPPEGMLVADTQKFSRGTTRAEIVRTMEAQQRAIVEEIWANRRPDLPIEDINEFVTLASIVEKETGVPNERSRVAGVFVNRLRKGMRLQSDPTILYGLFGGEGKPAERPIYRSDIDKVTPYNTYQIDGLPPGPIAIPGRAALEAVANPSVTDELYFVADGSGGHVFAKTLDEHNENVRRWREIEKRRAEEAQQQPAEEQAGQN</sequence>
<dbReference type="EMBL" id="SJST01000003">
    <property type="protein sequence ID" value="TCD14305.1"/>
    <property type="molecule type" value="Genomic_DNA"/>
</dbReference>
<keyword evidence="4 7" id="KW-0472">Membrane</keyword>
<keyword evidence="5 7" id="KW-0456">Lyase</keyword>
<feature type="transmembrane region" description="Helical" evidence="7">
    <location>
        <begin position="55"/>
        <end position="79"/>
    </location>
</feature>
<evidence type="ECO:0000256" key="6">
    <source>
        <dbReference type="ARBA" id="ARBA00023316"/>
    </source>
</evidence>
<feature type="compositionally biased region" description="Low complexity" evidence="8">
    <location>
        <begin position="385"/>
        <end position="397"/>
    </location>
</feature>
<dbReference type="Proteomes" id="UP000291301">
    <property type="component" value="Unassembled WGS sequence"/>
</dbReference>
<evidence type="ECO:0000256" key="2">
    <source>
        <dbReference type="ARBA" id="ARBA00022692"/>
    </source>
</evidence>
<dbReference type="PANTHER" id="PTHR30518">
    <property type="entry name" value="ENDOLYTIC MUREIN TRANSGLYCOSYLASE"/>
    <property type="match status" value="1"/>
</dbReference>
<accession>A0A4R0PDM6</accession>
<name>A0A4R0PDM6_9HYPH</name>
<comment type="caution">
    <text evidence="9">The sequence shown here is derived from an EMBL/GenBank/DDBJ whole genome shotgun (WGS) entry which is preliminary data.</text>
</comment>
<dbReference type="Gene3D" id="3.30.160.60">
    <property type="entry name" value="Classic Zinc Finger"/>
    <property type="match status" value="1"/>
</dbReference>
<reference evidence="9 10" key="1">
    <citation type="journal article" date="2015" name="Antonie Van Leeuwenhoek">
        <title>Oricola cellulosilytica gen. nov., sp. nov., a cellulose-degrading bacterium of the family Phyllobacteriaceae isolated from surface seashore water, and emended descriptions of Mesorhizobium loti and Phyllobacterium myrsinacearum.</title>
        <authorList>
            <person name="Hameed A."/>
            <person name="Shahina M."/>
            <person name="Lai W.A."/>
            <person name="Lin S.Y."/>
            <person name="Young L.S."/>
            <person name="Liu Y.C."/>
            <person name="Hsu Y.H."/>
            <person name="Young C.C."/>
        </authorList>
    </citation>
    <scope>NUCLEOTIDE SEQUENCE [LARGE SCALE GENOMIC DNA]</scope>
    <source>
        <strain evidence="9 10">KCTC 52183</strain>
    </source>
</reference>
<evidence type="ECO:0000256" key="8">
    <source>
        <dbReference type="SAM" id="MobiDB-lite"/>
    </source>
</evidence>
<evidence type="ECO:0000256" key="3">
    <source>
        <dbReference type="ARBA" id="ARBA00022989"/>
    </source>
</evidence>
<dbReference type="Pfam" id="PF02618">
    <property type="entry name" value="YceG"/>
    <property type="match status" value="1"/>
</dbReference>
<feature type="region of interest" description="Disordered" evidence="8">
    <location>
        <begin position="378"/>
        <end position="397"/>
    </location>
</feature>
<keyword evidence="3 7" id="KW-1133">Transmembrane helix</keyword>
<dbReference type="GO" id="GO:0005886">
    <property type="term" value="C:plasma membrane"/>
    <property type="evidence" value="ECO:0007669"/>
    <property type="project" value="UniProtKB-SubCell"/>
</dbReference>
<evidence type="ECO:0000256" key="7">
    <source>
        <dbReference type="HAMAP-Rule" id="MF_02065"/>
    </source>
</evidence>
<dbReference type="CDD" id="cd08010">
    <property type="entry name" value="MltG_like"/>
    <property type="match status" value="1"/>
</dbReference>
<dbReference type="GO" id="GO:0071555">
    <property type="term" value="P:cell wall organization"/>
    <property type="evidence" value="ECO:0007669"/>
    <property type="project" value="UniProtKB-KW"/>
</dbReference>
<evidence type="ECO:0000256" key="5">
    <source>
        <dbReference type="ARBA" id="ARBA00023239"/>
    </source>
</evidence>
<keyword evidence="2 7" id="KW-0812">Transmembrane</keyword>
<protein>
    <recommendedName>
        <fullName evidence="7">Endolytic murein transglycosylase</fullName>
        <ecNumber evidence="7">4.2.2.29</ecNumber>
    </recommendedName>
    <alternativeName>
        <fullName evidence="7">Peptidoglycan lytic transglycosylase</fullName>
    </alternativeName>
    <alternativeName>
        <fullName evidence="7">Peptidoglycan polymerization terminase</fullName>
    </alternativeName>
</protein>
<keyword evidence="10" id="KW-1185">Reference proteome</keyword>
<comment type="similarity">
    <text evidence="7">Belongs to the transglycosylase MltG family.</text>
</comment>
<evidence type="ECO:0000313" key="10">
    <source>
        <dbReference type="Proteomes" id="UP000291301"/>
    </source>
</evidence>
<comment type="function">
    <text evidence="7">Functions as a peptidoglycan terminase that cleaves nascent peptidoglycan strands endolytically to terminate their elongation.</text>
</comment>
<dbReference type="GO" id="GO:0008932">
    <property type="term" value="F:lytic endotransglycosylase activity"/>
    <property type="evidence" value="ECO:0007669"/>
    <property type="project" value="UniProtKB-UniRule"/>
</dbReference>
<dbReference type="HAMAP" id="MF_02065">
    <property type="entry name" value="MltG"/>
    <property type="match status" value="1"/>
</dbReference>
<dbReference type="InterPro" id="IPR003770">
    <property type="entry name" value="MLTG-like"/>
</dbReference>
<evidence type="ECO:0000313" key="9">
    <source>
        <dbReference type="EMBL" id="TCD14305.1"/>
    </source>
</evidence>
<keyword evidence="1 7" id="KW-1003">Cell membrane</keyword>
<evidence type="ECO:0000256" key="1">
    <source>
        <dbReference type="ARBA" id="ARBA00022475"/>
    </source>
</evidence>
<evidence type="ECO:0000256" key="4">
    <source>
        <dbReference type="ARBA" id="ARBA00023136"/>
    </source>
</evidence>
<dbReference type="PANTHER" id="PTHR30518:SF2">
    <property type="entry name" value="ENDOLYTIC MUREIN TRANSGLYCOSYLASE"/>
    <property type="match status" value="1"/>
</dbReference>
<dbReference type="OrthoDB" id="9814591at2"/>
<feature type="site" description="Important for catalytic activity" evidence="7">
    <location>
        <position position="258"/>
    </location>
</feature>
<proteinExistence type="inferred from homology"/>
<gene>
    <name evidence="7 9" type="primary">mltG</name>
    <name evidence="9" type="ORF">E0D97_09505</name>
</gene>
<comment type="subcellular location">
    <subcellularLocation>
        <location evidence="7">Cell inner membrane</location>
        <topology evidence="7">Single-pass membrane protein</topology>
    </subcellularLocation>
</comment>
<dbReference type="NCBIfam" id="TIGR00247">
    <property type="entry name" value="endolytic transglycosylase MltG"/>
    <property type="match status" value="1"/>
</dbReference>
<dbReference type="GO" id="GO:0009252">
    <property type="term" value="P:peptidoglycan biosynthetic process"/>
    <property type="evidence" value="ECO:0007669"/>
    <property type="project" value="UniProtKB-UniRule"/>
</dbReference>
<comment type="catalytic activity">
    <reaction evidence="7">
        <text>a peptidoglycan chain = a peptidoglycan chain with N-acetyl-1,6-anhydromuramyl-[peptide] at the reducing end + a peptidoglycan chain with N-acetylglucosamine at the non-reducing end.</text>
        <dbReference type="EC" id="4.2.2.29"/>
    </reaction>
</comment>
<dbReference type="RefSeq" id="WP_131568203.1">
    <property type="nucleotide sequence ID" value="NZ_JAINFK010000002.1"/>
</dbReference>